<comment type="catalytic activity">
    <reaction evidence="13">
        <text>sn-glycerol 3-phosphate + NAD(+) = dihydroxyacetone phosphate + NADH + H(+)</text>
        <dbReference type="Rhea" id="RHEA:11092"/>
        <dbReference type="ChEBI" id="CHEBI:15378"/>
        <dbReference type="ChEBI" id="CHEBI:57540"/>
        <dbReference type="ChEBI" id="CHEBI:57597"/>
        <dbReference type="ChEBI" id="CHEBI:57642"/>
        <dbReference type="ChEBI" id="CHEBI:57945"/>
        <dbReference type="EC" id="1.1.1.94"/>
    </reaction>
</comment>
<dbReference type="InterPro" id="IPR008927">
    <property type="entry name" value="6-PGluconate_DH-like_C_sf"/>
</dbReference>
<dbReference type="HAMAP" id="MF_00394">
    <property type="entry name" value="NAD_Glyc3P_dehydrog"/>
    <property type="match status" value="1"/>
</dbReference>
<evidence type="ECO:0000259" key="18">
    <source>
        <dbReference type="Pfam" id="PF01210"/>
    </source>
</evidence>
<protein>
    <recommendedName>
        <fullName evidence="11 13">Glycerol-3-phosphate dehydrogenase [NAD(P)+]</fullName>
        <ecNumber evidence="10 13">1.1.1.94</ecNumber>
    </recommendedName>
    <alternativeName>
        <fullName evidence="13">NAD(P)(+)-dependent glycerol-3-phosphate dehydrogenase</fullName>
    </alternativeName>
    <alternativeName>
        <fullName evidence="12 13">NAD(P)H-dependent dihydroxyacetone-phosphate reductase</fullName>
    </alternativeName>
</protein>
<evidence type="ECO:0000256" key="9">
    <source>
        <dbReference type="ARBA" id="ARBA00052716"/>
    </source>
</evidence>
<keyword evidence="3 13" id="KW-0521">NADP</keyword>
<dbReference type="GO" id="GO:0008654">
    <property type="term" value="P:phospholipid biosynthetic process"/>
    <property type="evidence" value="ECO:0007669"/>
    <property type="project" value="UniProtKB-KW"/>
</dbReference>
<feature type="binding site" evidence="13">
    <location>
        <position position="189"/>
    </location>
    <ligand>
        <name>sn-glycerol 3-phosphate</name>
        <dbReference type="ChEBI" id="CHEBI:57597"/>
    </ligand>
</feature>
<feature type="binding site" evidence="13">
    <location>
        <position position="253"/>
    </location>
    <ligand>
        <name>NADPH</name>
        <dbReference type="ChEBI" id="CHEBI:57783"/>
    </ligand>
</feature>
<dbReference type="STRING" id="592015.HMPREF1705_02627"/>
<dbReference type="Gene3D" id="3.40.50.720">
    <property type="entry name" value="NAD(P)-binding Rossmann-like Domain"/>
    <property type="match status" value="1"/>
</dbReference>
<accession>A0A0T5XAK7</accession>
<dbReference type="SUPFAM" id="SSF51735">
    <property type="entry name" value="NAD(P)-binding Rossmann-fold domains"/>
    <property type="match status" value="1"/>
</dbReference>
<feature type="binding site" evidence="13">
    <location>
        <position position="136"/>
    </location>
    <ligand>
        <name>sn-glycerol 3-phosphate</name>
        <dbReference type="ChEBI" id="CHEBI:57597"/>
    </ligand>
</feature>
<gene>
    <name evidence="13" type="primary">gpsA</name>
    <name evidence="20" type="ORF">HMPREF1705_02627</name>
</gene>
<feature type="binding site" evidence="13">
    <location>
        <position position="12"/>
    </location>
    <ligand>
        <name>NADPH</name>
        <dbReference type="ChEBI" id="CHEBI:57783"/>
    </ligand>
</feature>
<dbReference type="SUPFAM" id="SSF48179">
    <property type="entry name" value="6-phosphogluconate dehydrogenase C-terminal domain-like"/>
    <property type="match status" value="1"/>
</dbReference>
<dbReference type="PROSITE" id="PS00957">
    <property type="entry name" value="NAD_G3PDH"/>
    <property type="match status" value="1"/>
</dbReference>
<feature type="binding site" evidence="13">
    <location>
        <position position="11"/>
    </location>
    <ligand>
        <name>NADPH</name>
        <dbReference type="ChEBI" id="CHEBI:57783"/>
    </ligand>
</feature>
<evidence type="ECO:0000256" key="2">
    <source>
        <dbReference type="ARBA" id="ARBA00022516"/>
    </source>
</evidence>
<comment type="similarity">
    <text evidence="1 13 17">Belongs to the NAD-dependent glycerol-3-phosphate dehydrogenase family.</text>
</comment>
<keyword evidence="13" id="KW-0547">Nucleotide-binding</keyword>
<keyword evidence="2 13" id="KW-0444">Lipid biosynthesis</keyword>
<keyword evidence="5 13" id="KW-0520">NAD</keyword>
<keyword evidence="4 13" id="KW-0560">Oxidoreductase</keyword>
<feature type="binding site" evidence="13">
    <location>
        <position position="138"/>
    </location>
    <ligand>
        <name>NADPH</name>
        <dbReference type="ChEBI" id="CHEBI:57783"/>
    </ligand>
</feature>
<dbReference type="Pfam" id="PF01210">
    <property type="entry name" value="NAD_Gly3P_dh_N"/>
    <property type="match status" value="1"/>
</dbReference>
<dbReference type="Gene3D" id="1.10.1040.10">
    <property type="entry name" value="N-(1-d-carboxylethyl)-l-norvaline Dehydrogenase, domain 2"/>
    <property type="match status" value="1"/>
</dbReference>
<feature type="binding site" evidence="15">
    <location>
        <position position="106"/>
    </location>
    <ligand>
        <name>substrate</name>
    </ligand>
</feature>
<dbReference type="GO" id="GO:0141152">
    <property type="term" value="F:glycerol-3-phosphate dehydrogenase (NAD+) activity"/>
    <property type="evidence" value="ECO:0007669"/>
    <property type="project" value="RHEA"/>
</dbReference>
<evidence type="ECO:0000256" key="7">
    <source>
        <dbReference type="ARBA" id="ARBA00023209"/>
    </source>
</evidence>
<dbReference type="OrthoDB" id="9812273at2"/>
<dbReference type="InterPro" id="IPR006109">
    <property type="entry name" value="G3P_DH_NAD-dep_C"/>
</dbReference>
<dbReference type="GO" id="GO:0046167">
    <property type="term" value="P:glycerol-3-phosphate biosynthetic process"/>
    <property type="evidence" value="ECO:0007669"/>
    <property type="project" value="UniProtKB-UniRule"/>
</dbReference>
<proteinExistence type="inferred from homology"/>
<evidence type="ECO:0000256" key="13">
    <source>
        <dbReference type="HAMAP-Rule" id="MF_00394"/>
    </source>
</evidence>
<comment type="subcellular location">
    <subcellularLocation>
        <location evidence="13">Cytoplasm</location>
    </subcellularLocation>
</comment>
<organism evidence="20 21">
    <name type="scientific">Acetomicrobium hydrogeniformans ATCC BAA-1850</name>
    <dbReference type="NCBI Taxonomy" id="592015"/>
    <lineage>
        <taxon>Bacteria</taxon>
        <taxon>Thermotogati</taxon>
        <taxon>Synergistota</taxon>
        <taxon>Synergistia</taxon>
        <taxon>Synergistales</taxon>
        <taxon>Acetomicrobiaceae</taxon>
        <taxon>Acetomicrobium</taxon>
    </lineage>
</organism>
<feature type="binding site" evidence="13">
    <location>
        <position position="134"/>
    </location>
    <ligand>
        <name>sn-glycerol 3-phosphate</name>
        <dbReference type="ChEBI" id="CHEBI:57597"/>
    </ligand>
</feature>
<dbReference type="GO" id="GO:0005829">
    <property type="term" value="C:cytosol"/>
    <property type="evidence" value="ECO:0007669"/>
    <property type="project" value="TreeGrafter"/>
</dbReference>
<evidence type="ECO:0000256" key="14">
    <source>
        <dbReference type="PIRSR" id="PIRSR000114-1"/>
    </source>
</evidence>
<sequence length="337" mass="36035">MEEITVFGAGSWGTALANLLGELGHRVVLWCRRSDQARAINLLGENPNYLRGYRISSNVMATSKIDEAVESPKWVLALPTQAVRGFLTELSGNMAPQRHEICNVAKGIEIDSAFTVSEIVKNVLGDVSYSVLSGPSHAEEVIRGFPTAVVVASLKVEAAEMWQNVFSRPTFRVYTSNDVIGVEIGGAVKNVIAIAAGIAKAMKLGDNALAALVSRGLAEIMRLGAKLGANPLTLSGLAGVGDLIVTCFSGHSRNMRLGFAIGMGKSMKEASDELGQVAEGIYTVKALKKMAQQVGVELPIVEEVYAILYEGLSPNEALSNLLLRDPKPELPPAMQWM</sequence>
<keyword evidence="7 13" id="KW-0594">Phospholipid biosynthesis</keyword>
<evidence type="ECO:0000256" key="17">
    <source>
        <dbReference type="RuleBase" id="RU000437"/>
    </source>
</evidence>
<dbReference type="GO" id="GO:0005975">
    <property type="term" value="P:carbohydrate metabolic process"/>
    <property type="evidence" value="ECO:0007669"/>
    <property type="project" value="InterPro"/>
</dbReference>
<feature type="binding site" evidence="13">
    <location>
        <position position="252"/>
    </location>
    <ligand>
        <name>sn-glycerol 3-phosphate</name>
        <dbReference type="ChEBI" id="CHEBI:57597"/>
    </ligand>
</feature>
<dbReference type="PANTHER" id="PTHR11728">
    <property type="entry name" value="GLYCEROL-3-PHOSPHATE DEHYDROGENASE"/>
    <property type="match status" value="1"/>
</dbReference>
<feature type="binding site" evidence="13">
    <location>
        <position position="253"/>
    </location>
    <ligand>
        <name>sn-glycerol 3-phosphate</name>
        <dbReference type="ChEBI" id="CHEBI:57597"/>
    </ligand>
</feature>
<comment type="pathway">
    <text evidence="13">Membrane lipid metabolism; glycerophospholipid metabolism.</text>
</comment>
<evidence type="ECO:0000256" key="12">
    <source>
        <dbReference type="ARBA" id="ARBA00080511"/>
    </source>
</evidence>
<comment type="caution">
    <text evidence="20">The sequence shown here is derived from an EMBL/GenBank/DDBJ whole genome shotgun (WGS) entry which is preliminary data.</text>
</comment>
<feature type="domain" description="Glycerol-3-phosphate dehydrogenase NAD-dependent C-terminal" evidence="19">
    <location>
        <begin position="178"/>
        <end position="318"/>
    </location>
</feature>
<feature type="binding site" evidence="13">
    <location>
        <position position="106"/>
    </location>
    <ligand>
        <name>NADPH</name>
        <dbReference type="ChEBI" id="CHEBI:57783"/>
    </ligand>
</feature>
<reference evidence="21" key="1">
    <citation type="submission" date="2012-09" db="EMBL/GenBank/DDBJ databases">
        <authorList>
            <person name="Weinstock G."/>
            <person name="Sodergren E."/>
            <person name="Clifton S."/>
            <person name="Fulton L."/>
            <person name="Fulton B."/>
            <person name="Courtney L."/>
            <person name="Fronick C."/>
            <person name="Harrison M."/>
            <person name="Strong C."/>
            <person name="Farmer C."/>
            <person name="Delehaunty K."/>
            <person name="Markovic C."/>
            <person name="Hall O."/>
            <person name="Minx P."/>
            <person name="Tomlinson C."/>
            <person name="Mitreva M."/>
            <person name="Nelson J."/>
            <person name="Hou S."/>
            <person name="Wollam A."/>
            <person name="Pepin K.H."/>
            <person name="Johnson M."/>
            <person name="Bhonagiri V."/>
            <person name="Nash W.E."/>
            <person name="Suruliraj S."/>
            <person name="Warren W."/>
            <person name="Chinwalla A."/>
            <person name="Mardis E.R."/>
            <person name="Wilson R.K."/>
        </authorList>
    </citation>
    <scope>NUCLEOTIDE SEQUENCE [LARGE SCALE GENOMIC DNA]</scope>
    <source>
        <strain evidence="21">OS1</strain>
    </source>
</reference>
<feature type="active site" description="Proton acceptor" evidence="13 14">
    <location>
        <position position="189"/>
    </location>
</feature>
<dbReference type="FunFam" id="1.10.1040.10:FF:000001">
    <property type="entry name" value="Glycerol-3-phosphate dehydrogenase [NAD(P)+]"/>
    <property type="match status" value="1"/>
</dbReference>
<evidence type="ECO:0000256" key="16">
    <source>
        <dbReference type="PIRSR" id="PIRSR000114-3"/>
    </source>
</evidence>
<dbReference type="GO" id="GO:0046168">
    <property type="term" value="P:glycerol-3-phosphate catabolic process"/>
    <property type="evidence" value="ECO:0007669"/>
    <property type="project" value="InterPro"/>
</dbReference>
<dbReference type="RefSeq" id="WP_057940720.1">
    <property type="nucleotide sequence ID" value="NZ_ACJX03000001.1"/>
</dbReference>
<keyword evidence="21" id="KW-1185">Reference proteome</keyword>
<keyword evidence="6 13" id="KW-0443">Lipid metabolism</keyword>
<dbReference type="PIRSF" id="PIRSF000114">
    <property type="entry name" value="Glycerol-3-P_dh"/>
    <property type="match status" value="1"/>
</dbReference>
<dbReference type="AlphaFoldDB" id="A0A0T5XAK7"/>
<keyword evidence="8 13" id="KW-1208">Phospholipid metabolism</keyword>
<evidence type="ECO:0000256" key="8">
    <source>
        <dbReference type="ARBA" id="ARBA00023264"/>
    </source>
</evidence>
<evidence type="ECO:0000256" key="1">
    <source>
        <dbReference type="ARBA" id="ARBA00011009"/>
    </source>
</evidence>
<comment type="catalytic activity">
    <reaction evidence="9">
        <text>sn-glycerol 3-phosphate + NADP(+) = dihydroxyacetone phosphate + NADPH + H(+)</text>
        <dbReference type="Rhea" id="RHEA:11096"/>
        <dbReference type="ChEBI" id="CHEBI:15378"/>
        <dbReference type="ChEBI" id="CHEBI:57597"/>
        <dbReference type="ChEBI" id="CHEBI:57642"/>
        <dbReference type="ChEBI" id="CHEBI:57783"/>
        <dbReference type="ChEBI" id="CHEBI:58349"/>
        <dbReference type="EC" id="1.1.1.94"/>
    </reaction>
    <physiologicalReaction direction="right-to-left" evidence="9">
        <dbReference type="Rhea" id="RHEA:11098"/>
    </physiologicalReaction>
</comment>
<feature type="binding site" evidence="13">
    <location>
        <position position="254"/>
    </location>
    <ligand>
        <name>sn-glycerol 3-phosphate</name>
        <dbReference type="ChEBI" id="CHEBI:57597"/>
    </ligand>
</feature>
<comment type="function">
    <text evidence="13">Catalyzes the reduction of the glycolytic intermediate dihydroxyacetone phosphate (DHAP) to sn-glycerol 3-phosphate (G3P), the key precursor for phospholipid synthesis.</text>
</comment>
<dbReference type="InterPro" id="IPR036291">
    <property type="entry name" value="NAD(P)-bd_dom_sf"/>
</dbReference>
<feature type="binding site" evidence="16">
    <location>
        <begin position="8"/>
        <end position="13"/>
    </location>
    <ligand>
        <name>NAD(+)</name>
        <dbReference type="ChEBI" id="CHEBI:57540"/>
    </ligand>
</feature>
<evidence type="ECO:0000256" key="15">
    <source>
        <dbReference type="PIRSR" id="PIRSR000114-2"/>
    </source>
</evidence>
<feature type="binding site" evidence="13">
    <location>
        <position position="49"/>
    </location>
    <ligand>
        <name>NADPH</name>
        <dbReference type="ChEBI" id="CHEBI:57783"/>
    </ligand>
</feature>
<evidence type="ECO:0000313" key="21">
    <source>
        <dbReference type="Proteomes" id="UP000005273"/>
    </source>
</evidence>
<dbReference type="GO" id="GO:0141153">
    <property type="term" value="F:glycerol-3-phosphate dehydrogenase (NADP+) activity"/>
    <property type="evidence" value="ECO:0007669"/>
    <property type="project" value="RHEA"/>
</dbReference>
<dbReference type="GO" id="GO:0051287">
    <property type="term" value="F:NAD binding"/>
    <property type="evidence" value="ECO:0007669"/>
    <property type="project" value="InterPro"/>
</dbReference>
<dbReference type="GO" id="GO:0006650">
    <property type="term" value="P:glycerophospholipid metabolic process"/>
    <property type="evidence" value="ECO:0007669"/>
    <property type="project" value="UniProtKB-UniRule"/>
</dbReference>
<feature type="binding site" evidence="13">
    <location>
        <position position="277"/>
    </location>
    <ligand>
        <name>NADPH</name>
        <dbReference type="ChEBI" id="CHEBI:57783"/>
    </ligand>
</feature>
<feature type="binding site" evidence="16">
    <location>
        <position position="253"/>
    </location>
    <ligand>
        <name>NAD(+)</name>
        <dbReference type="ChEBI" id="CHEBI:57540"/>
    </ligand>
</feature>
<dbReference type="PANTHER" id="PTHR11728:SF1">
    <property type="entry name" value="GLYCEROL-3-PHOSPHATE DEHYDROGENASE [NAD(+)] 2, CHLOROPLASTIC"/>
    <property type="match status" value="1"/>
</dbReference>
<dbReference type="EMBL" id="ACJX03000001">
    <property type="protein sequence ID" value="KRT35400.1"/>
    <property type="molecule type" value="Genomic_DNA"/>
</dbReference>
<evidence type="ECO:0000256" key="5">
    <source>
        <dbReference type="ARBA" id="ARBA00023027"/>
    </source>
</evidence>
<feature type="binding site" evidence="13">
    <location>
        <position position="33"/>
    </location>
    <ligand>
        <name>NADPH</name>
        <dbReference type="ChEBI" id="CHEBI:57783"/>
    </ligand>
</feature>
<dbReference type="Proteomes" id="UP000005273">
    <property type="component" value="Unassembled WGS sequence"/>
</dbReference>
<dbReference type="InterPro" id="IPR011128">
    <property type="entry name" value="G3P_DH_NAD-dep_N"/>
</dbReference>
<feature type="binding site" evidence="13">
    <location>
        <position position="279"/>
    </location>
    <ligand>
        <name>NADPH</name>
        <dbReference type="ChEBI" id="CHEBI:57783"/>
    </ligand>
</feature>
<feature type="binding site" evidence="16">
    <location>
        <position position="138"/>
    </location>
    <ligand>
        <name>NAD(+)</name>
        <dbReference type="ChEBI" id="CHEBI:57540"/>
    </ligand>
</feature>
<evidence type="ECO:0000256" key="3">
    <source>
        <dbReference type="ARBA" id="ARBA00022857"/>
    </source>
</evidence>
<keyword evidence="13" id="KW-0963">Cytoplasm</keyword>
<dbReference type="InterPro" id="IPR006168">
    <property type="entry name" value="G3P_DH_NAD-dep"/>
</dbReference>
<dbReference type="Pfam" id="PF07479">
    <property type="entry name" value="NAD_Gly3P_dh_C"/>
    <property type="match status" value="1"/>
</dbReference>
<dbReference type="InterPro" id="IPR013328">
    <property type="entry name" value="6PGD_dom2"/>
</dbReference>
<feature type="binding site" evidence="13">
    <location>
        <position position="242"/>
    </location>
    <ligand>
        <name>sn-glycerol 3-phosphate</name>
        <dbReference type="ChEBI" id="CHEBI:57597"/>
    </ligand>
</feature>
<dbReference type="NCBIfam" id="NF000940">
    <property type="entry name" value="PRK00094.1-2"/>
    <property type="match status" value="1"/>
</dbReference>
<dbReference type="EC" id="1.1.1.94" evidence="10 13"/>
<dbReference type="NCBIfam" id="NF000942">
    <property type="entry name" value="PRK00094.1-4"/>
    <property type="match status" value="1"/>
</dbReference>
<dbReference type="eggNOG" id="COG0240">
    <property type="taxonomic scope" value="Bacteria"/>
</dbReference>
<feature type="binding site" evidence="13">
    <location>
        <position position="32"/>
    </location>
    <ligand>
        <name>NADPH</name>
        <dbReference type="ChEBI" id="CHEBI:57783"/>
    </ligand>
</feature>
<evidence type="ECO:0000259" key="19">
    <source>
        <dbReference type="Pfam" id="PF07479"/>
    </source>
</evidence>
<evidence type="ECO:0000256" key="10">
    <source>
        <dbReference type="ARBA" id="ARBA00066687"/>
    </source>
</evidence>
<dbReference type="PRINTS" id="PR00077">
    <property type="entry name" value="GPDHDRGNASE"/>
</dbReference>
<feature type="binding site" evidence="15">
    <location>
        <begin position="253"/>
        <end position="254"/>
    </location>
    <ligand>
        <name>substrate</name>
    </ligand>
</feature>
<evidence type="ECO:0000256" key="11">
    <source>
        <dbReference type="ARBA" id="ARBA00069372"/>
    </source>
</evidence>
<feature type="domain" description="Glycerol-3-phosphate dehydrogenase NAD-dependent N-terminal" evidence="18">
    <location>
        <begin position="3"/>
        <end position="157"/>
    </location>
</feature>
<evidence type="ECO:0000256" key="4">
    <source>
        <dbReference type="ARBA" id="ARBA00023002"/>
    </source>
</evidence>
<evidence type="ECO:0000313" key="20">
    <source>
        <dbReference type="EMBL" id="KRT35400.1"/>
    </source>
</evidence>
<dbReference type="FunFam" id="3.40.50.720:FF:000019">
    <property type="entry name" value="Glycerol-3-phosphate dehydrogenase [NAD(P)+]"/>
    <property type="match status" value="1"/>
</dbReference>
<name>A0A0T5XAK7_9BACT</name>
<feature type="binding site" evidence="13">
    <location>
        <position position="106"/>
    </location>
    <ligand>
        <name>sn-glycerol 3-phosphate</name>
        <dbReference type="ChEBI" id="CHEBI:57597"/>
    </ligand>
</feature>
<evidence type="ECO:0000256" key="6">
    <source>
        <dbReference type="ARBA" id="ARBA00023098"/>
    </source>
</evidence>
<dbReference type="UniPathway" id="UPA00940"/>